<dbReference type="SUPFAM" id="SSF53300">
    <property type="entry name" value="vWA-like"/>
    <property type="match status" value="1"/>
</dbReference>
<dbReference type="InterPro" id="IPR013694">
    <property type="entry name" value="VIT"/>
</dbReference>
<name>A0A8H7CR29_9AGAR</name>
<dbReference type="SMART" id="SM00609">
    <property type="entry name" value="VIT"/>
    <property type="match status" value="1"/>
</dbReference>
<sequence>MSQSYGLYYSFGSRAVSFSLLHVHVAANIKELVAEVKLTHTYLNDTAVSRKAAYSFPISARSSVCSFLIIKQDGTRVVFHVQEKGEAREMAMQGTQAALMGQQTPDVRQLVVGNVQPHEKVQIELVYAIELTEDEENDSIRFHLPAHLGSVYGQLPLSFAPQNDHSRYFSAPFQRQTPFLEIFVTVEAVAPIASITCPSHIVLTELGLDPALPHAQEIPFVNYARISLTSEAPLDKDFVLAVKSAGLDAPRCVAELHPIHPTTALKFTLVPRFKLPDLARQEFIFLVDRSASMAGSRIAAARKALVVMLRSLPAKGSLFQIASFGSACMMLWNGGSKHYKQATLDVATQYVDSMQADYGGTDVRNALQACFVTRRVDRPTNVFVMTDGRASDLDGVLAEVRGAVAWAPALAYLRVFVLGIGHSASTAMCKGITRAGNGTYTMVEQRETNFTSKIARMLKAACAPSLANVALDWGLSSGDLKPSDSVTKDDVAFENAQPVSLHPEDAFFPPAQIQQSPFKIKTLNPGNRLTVYAILQGKTVPKTVTLTGVAEDGSEFKLSVPVVLSHAADSPVIHTLAAKKIIHDLHALITPENPDDTDLLVRAIKASIVRLAKMYFISSSETSFVTVDESTGQSYPVPVRMPVDRKQAGAPVVAVKAYRRRPKNTVQRLPAATRTAQRRLSSANLVDASFKDKQRLRRHCYNCKTLDASAVARTFYSPSWRRSALRPGKIVCIQCALFERKYSRPRPLFFHEIRRNKRNEQGRQTEVRVTVADMDPLEALARLQRFDGYFSLEVLSIVRLNVDVMEARAAFMDVSEVFPTLLGMAFLRTKLGATIEHDSWEAMHNKARAFVGQRLLGTGNSVDVDELEARAVSILA</sequence>
<dbReference type="InterPro" id="IPR036465">
    <property type="entry name" value="vWFA_dom_sf"/>
</dbReference>
<protein>
    <recommendedName>
        <fullName evidence="5">VIT-domain-containing protein</fullName>
    </recommendedName>
</protein>
<dbReference type="PANTHER" id="PTHR45737:SF6">
    <property type="entry name" value="VON WILLEBRAND FACTOR A DOMAIN-CONTAINING PROTEIN 5A"/>
    <property type="match status" value="1"/>
</dbReference>
<organism evidence="3 4">
    <name type="scientific">Mycena venus</name>
    <dbReference type="NCBI Taxonomy" id="2733690"/>
    <lineage>
        <taxon>Eukaryota</taxon>
        <taxon>Fungi</taxon>
        <taxon>Dikarya</taxon>
        <taxon>Basidiomycota</taxon>
        <taxon>Agaricomycotina</taxon>
        <taxon>Agaricomycetes</taxon>
        <taxon>Agaricomycetidae</taxon>
        <taxon>Agaricales</taxon>
        <taxon>Marasmiineae</taxon>
        <taxon>Mycenaceae</taxon>
        <taxon>Mycena</taxon>
    </lineage>
</organism>
<dbReference type="EMBL" id="JACAZI010000014">
    <property type="protein sequence ID" value="KAF7345101.1"/>
    <property type="molecule type" value="Genomic_DNA"/>
</dbReference>
<dbReference type="InterPro" id="IPR002035">
    <property type="entry name" value="VWF_A"/>
</dbReference>
<dbReference type="GO" id="GO:0006355">
    <property type="term" value="P:regulation of DNA-templated transcription"/>
    <property type="evidence" value="ECO:0007669"/>
    <property type="project" value="InterPro"/>
</dbReference>
<dbReference type="GO" id="GO:0008270">
    <property type="term" value="F:zinc ion binding"/>
    <property type="evidence" value="ECO:0007669"/>
    <property type="project" value="InterPro"/>
</dbReference>
<dbReference type="Pfam" id="PF13768">
    <property type="entry name" value="VWA_3"/>
    <property type="match status" value="1"/>
</dbReference>
<proteinExistence type="predicted"/>
<dbReference type="PANTHER" id="PTHR45737">
    <property type="entry name" value="VON WILLEBRAND FACTOR A DOMAIN-CONTAINING PROTEIN 5A"/>
    <property type="match status" value="1"/>
</dbReference>
<dbReference type="AlphaFoldDB" id="A0A8H7CR29"/>
<accession>A0A8H7CR29</accession>
<dbReference type="Pfam" id="PF08487">
    <property type="entry name" value="VIT"/>
    <property type="match status" value="1"/>
</dbReference>
<evidence type="ECO:0000313" key="3">
    <source>
        <dbReference type="EMBL" id="KAF7345101.1"/>
    </source>
</evidence>
<dbReference type="InterPro" id="IPR013088">
    <property type="entry name" value="Znf_NHR/GATA"/>
</dbReference>
<evidence type="ECO:0008006" key="5">
    <source>
        <dbReference type="Google" id="ProtNLM"/>
    </source>
</evidence>
<dbReference type="Gene3D" id="3.40.50.410">
    <property type="entry name" value="von Willebrand factor, type A domain"/>
    <property type="match status" value="1"/>
</dbReference>
<reference evidence="3" key="1">
    <citation type="submission" date="2020-05" db="EMBL/GenBank/DDBJ databases">
        <title>Mycena genomes resolve the evolution of fungal bioluminescence.</title>
        <authorList>
            <person name="Tsai I.J."/>
        </authorList>
    </citation>
    <scope>NUCLEOTIDE SEQUENCE</scope>
    <source>
        <strain evidence="3">CCC161011</strain>
    </source>
</reference>
<dbReference type="OrthoDB" id="1729737at2759"/>
<comment type="caution">
    <text evidence="3">The sequence shown here is derived from an EMBL/GenBank/DDBJ whole genome shotgun (WGS) entry which is preliminary data.</text>
</comment>
<dbReference type="Proteomes" id="UP000620124">
    <property type="component" value="Unassembled WGS sequence"/>
</dbReference>
<keyword evidence="4" id="KW-1185">Reference proteome</keyword>
<dbReference type="PROSITE" id="PS50234">
    <property type="entry name" value="VWFA"/>
    <property type="match status" value="1"/>
</dbReference>
<evidence type="ECO:0000313" key="4">
    <source>
        <dbReference type="Proteomes" id="UP000620124"/>
    </source>
</evidence>
<dbReference type="SMART" id="SM00327">
    <property type="entry name" value="VWA"/>
    <property type="match status" value="1"/>
</dbReference>
<dbReference type="Gene3D" id="3.30.50.10">
    <property type="entry name" value="Erythroid Transcription Factor GATA-1, subunit A"/>
    <property type="match status" value="1"/>
</dbReference>
<feature type="domain" description="VWFA" evidence="1">
    <location>
        <begin position="282"/>
        <end position="458"/>
    </location>
</feature>
<evidence type="ECO:0000259" key="2">
    <source>
        <dbReference type="PROSITE" id="PS51468"/>
    </source>
</evidence>
<dbReference type="PROSITE" id="PS51468">
    <property type="entry name" value="VIT"/>
    <property type="match status" value="1"/>
</dbReference>
<gene>
    <name evidence="3" type="ORF">MVEN_01673800</name>
</gene>
<feature type="domain" description="VIT" evidence="2">
    <location>
        <begin position="4"/>
        <end position="129"/>
    </location>
</feature>
<evidence type="ECO:0000259" key="1">
    <source>
        <dbReference type="PROSITE" id="PS50234"/>
    </source>
</evidence>